<keyword evidence="17" id="KW-0411">Iron-sulfur</keyword>
<evidence type="ECO:0000256" key="14">
    <source>
        <dbReference type="ARBA" id="ARBA00022806"/>
    </source>
</evidence>
<dbReference type="Pfam" id="PF13087">
    <property type="entry name" value="AAA_12"/>
    <property type="match status" value="1"/>
</dbReference>
<feature type="region of interest" description="Disordered" evidence="23">
    <location>
        <begin position="1"/>
        <end position="70"/>
    </location>
</feature>
<dbReference type="Proteomes" id="UP000094043">
    <property type="component" value="Chromosome 7"/>
</dbReference>
<dbReference type="GO" id="GO:0016787">
    <property type="term" value="F:hydrolase activity"/>
    <property type="evidence" value="ECO:0007669"/>
    <property type="project" value="UniProtKB-KW"/>
</dbReference>
<evidence type="ECO:0000256" key="15">
    <source>
        <dbReference type="ARBA" id="ARBA00022840"/>
    </source>
</evidence>
<evidence type="ECO:0000256" key="16">
    <source>
        <dbReference type="ARBA" id="ARBA00023004"/>
    </source>
</evidence>
<comment type="subcellular location">
    <subcellularLocation>
        <location evidence="2">Nucleus</location>
    </subcellularLocation>
</comment>
<accession>A0AAJ8M436</accession>
<keyword evidence="8" id="KW-0540">Nuclease</keyword>
<dbReference type="InterPro" id="IPR014808">
    <property type="entry name" value="DNA_replication_fac_Dna2_N"/>
</dbReference>
<dbReference type="Pfam" id="PF08696">
    <property type="entry name" value="Dna2"/>
    <property type="match status" value="1"/>
</dbReference>
<evidence type="ECO:0000259" key="25">
    <source>
        <dbReference type="Pfam" id="PF13086"/>
    </source>
</evidence>
<evidence type="ECO:0000313" key="28">
    <source>
        <dbReference type="Proteomes" id="UP000094043"/>
    </source>
</evidence>
<comment type="similarity">
    <text evidence="3">Belongs to the DNA2/NAM7 helicase family.</text>
</comment>
<dbReference type="FunFam" id="3.40.50.300:FF:000789">
    <property type="entry name" value="DNA replication ATP-dependent helicase/nuclease DNA2"/>
    <property type="match status" value="1"/>
</dbReference>
<keyword evidence="19" id="KW-0234">DNA repair</keyword>
<evidence type="ECO:0000256" key="12">
    <source>
        <dbReference type="ARBA" id="ARBA00022763"/>
    </source>
</evidence>
<dbReference type="CDD" id="cd22318">
    <property type="entry name" value="DNA2_N-like"/>
    <property type="match status" value="1"/>
</dbReference>
<dbReference type="EC" id="3.6.4.12" evidence="4"/>
<evidence type="ECO:0000259" key="24">
    <source>
        <dbReference type="Pfam" id="PF08696"/>
    </source>
</evidence>
<keyword evidence="7" id="KW-0235">DNA replication</keyword>
<dbReference type="Gene3D" id="3.90.320.10">
    <property type="match status" value="1"/>
</dbReference>
<evidence type="ECO:0000256" key="17">
    <source>
        <dbReference type="ARBA" id="ARBA00023014"/>
    </source>
</evidence>
<dbReference type="CDD" id="cd18808">
    <property type="entry name" value="SF1_C_Upf1"/>
    <property type="match status" value="1"/>
</dbReference>
<keyword evidence="18" id="KW-0238">DNA-binding</keyword>
<dbReference type="PANTHER" id="PTHR43788">
    <property type="entry name" value="DNA2/NAM7 HELICASE FAMILY MEMBER"/>
    <property type="match status" value="1"/>
</dbReference>
<dbReference type="Gene3D" id="3.40.50.300">
    <property type="entry name" value="P-loop containing nucleotide triphosphate hydrolases"/>
    <property type="match status" value="2"/>
</dbReference>
<dbReference type="GO" id="GO:0051539">
    <property type="term" value="F:4 iron, 4 sulfur cluster binding"/>
    <property type="evidence" value="ECO:0007669"/>
    <property type="project" value="UniProtKB-KW"/>
</dbReference>
<keyword evidence="6" id="KW-0004">4Fe-4S</keyword>
<proteinExistence type="inferred from homology"/>
<dbReference type="InterPro" id="IPR011604">
    <property type="entry name" value="PDDEXK-like_dom_sf"/>
</dbReference>
<keyword evidence="28" id="KW-1185">Reference proteome</keyword>
<dbReference type="InterPro" id="IPR050534">
    <property type="entry name" value="Coronavir_polyprotein_1ab"/>
</dbReference>
<feature type="domain" description="DNA2/NAM7 helicase helicase" evidence="25">
    <location>
        <begin position="950"/>
        <end position="1043"/>
    </location>
</feature>
<comment type="cofactor">
    <cofactor evidence="1">
        <name>[4Fe-4S] cluster</name>
        <dbReference type="ChEBI" id="CHEBI:49883"/>
    </cofactor>
</comment>
<dbReference type="KEGG" id="cdep:91089686"/>
<comment type="catalytic activity">
    <reaction evidence="22">
        <text>ATP + H2O = ADP + phosphate + H(+)</text>
        <dbReference type="Rhea" id="RHEA:13065"/>
        <dbReference type="ChEBI" id="CHEBI:15377"/>
        <dbReference type="ChEBI" id="CHEBI:15378"/>
        <dbReference type="ChEBI" id="CHEBI:30616"/>
        <dbReference type="ChEBI" id="CHEBI:43474"/>
        <dbReference type="ChEBI" id="CHEBI:456216"/>
        <dbReference type="EC" id="3.6.4.12"/>
    </reaction>
</comment>
<dbReference type="GO" id="GO:0017116">
    <property type="term" value="F:single-stranded DNA helicase activity"/>
    <property type="evidence" value="ECO:0007669"/>
    <property type="project" value="InterPro"/>
</dbReference>
<dbReference type="GO" id="GO:0046872">
    <property type="term" value="F:metal ion binding"/>
    <property type="evidence" value="ECO:0007669"/>
    <property type="project" value="UniProtKB-KW"/>
</dbReference>
<dbReference type="InterPro" id="IPR026851">
    <property type="entry name" value="Dna2/JHS1_DEXXQ-box"/>
</dbReference>
<dbReference type="RefSeq" id="XP_066070941.1">
    <property type="nucleotide sequence ID" value="XM_066214844.1"/>
</dbReference>
<name>A0AAJ8M436_9TREE</name>
<evidence type="ECO:0000313" key="27">
    <source>
        <dbReference type="EMBL" id="WVN90241.1"/>
    </source>
</evidence>
<evidence type="ECO:0000256" key="11">
    <source>
        <dbReference type="ARBA" id="ARBA00022759"/>
    </source>
</evidence>
<reference evidence="27" key="2">
    <citation type="journal article" date="2022" name="Elife">
        <title>Obligate sexual reproduction of a homothallic fungus closely related to the Cryptococcus pathogenic species complex.</title>
        <authorList>
            <person name="Passer A.R."/>
            <person name="Clancey S.A."/>
            <person name="Shea T."/>
            <person name="David-Palma M."/>
            <person name="Averette A.F."/>
            <person name="Boekhout T."/>
            <person name="Porcel B.M."/>
            <person name="Nowrousian M."/>
            <person name="Cuomo C.A."/>
            <person name="Sun S."/>
            <person name="Heitman J."/>
            <person name="Coelho M.A."/>
        </authorList>
    </citation>
    <scope>NUCLEOTIDE SEQUENCE</scope>
    <source>
        <strain evidence="27">CBS 7841</strain>
    </source>
</reference>
<dbReference type="CDD" id="cd18041">
    <property type="entry name" value="DEXXQc_DNA2"/>
    <property type="match status" value="1"/>
</dbReference>
<keyword evidence="14" id="KW-0347">Helicase</keyword>
<protein>
    <recommendedName>
        <fullName evidence="5">DNA replication ATP-dependent helicase/nuclease DNA2</fullName>
        <ecNumber evidence="4">3.6.4.12</ecNumber>
    </recommendedName>
</protein>
<evidence type="ECO:0000256" key="4">
    <source>
        <dbReference type="ARBA" id="ARBA00012551"/>
    </source>
</evidence>
<evidence type="ECO:0000256" key="23">
    <source>
        <dbReference type="SAM" id="MobiDB-lite"/>
    </source>
</evidence>
<keyword evidence="9" id="KW-0479">Metal-binding</keyword>
<evidence type="ECO:0000256" key="20">
    <source>
        <dbReference type="ARBA" id="ARBA00023242"/>
    </source>
</evidence>
<dbReference type="InterPro" id="IPR041679">
    <property type="entry name" value="DNA2/NAM7-like_C"/>
</dbReference>
<evidence type="ECO:0000259" key="26">
    <source>
        <dbReference type="Pfam" id="PF13087"/>
    </source>
</evidence>
<dbReference type="InterPro" id="IPR047187">
    <property type="entry name" value="SF1_C_Upf1"/>
</dbReference>
<dbReference type="InterPro" id="IPR041677">
    <property type="entry name" value="DNA2/NAM7_AAA_11"/>
</dbReference>
<evidence type="ECO:0000256" key="3">
    <source>
        <dbReference type="ARBA" id="ARBA00007913"/>
    </source>
</evidence>
<dbReference type="GO" id="GO:0005524">
    <property type="term" value="F:ATP binding"/>
    <property type="evidence" value="ECO:0007669"/>
    <property type="project" value="UniProtKB-KW"/>
</dbReference>
<feature type="domain" description="DNA2/NAM7 helicase helicase" evidence="25">
    <location>
        <begin position="1058"/>
        <end position="1116"/>
    </location>
</feature>
<evidence type="ECO:0000256" key="13">
    <source>
        <dbReference type="ARBA" id="ARBA00022801"/>
    </source>
</evidence>
<keyword evidence="10" id="KW-0547">Nucleotide-binding</keyword>
<dbReference type="FunFam" id="3.40.50.300:FF:001170">
    <property type="entry name" value="DNA replication helicase Dna2"/>
    <property type="match status" value="1"/>
</dbReference>
<dbReference type="GO" id="GO:0005634">
    <property type="term" value="C:nucleus"/>
    <property type="evidence" value="ECO:0007669"/>
    <property type="project" value="UniProtKB-SubCell"/>
</dbReference>
<feature type="compositionally biased region" description="Polar residues" evidence="23">
    <location>
        <begin position="117"/>
        <end position="135"/>
    </location>
</feature>
<feature type="domain" description="DNA replication factor Dna2 N-terminal" evidence="24">
    <location>
        <begin position="340"/>
        <end position="549"/>
    </location>
</feature>
<evidence type="ECO:0000256" key="5">
    <source>
        <dbReference type="ARBA" id="ARBA00021516"/>
    </source>
</evidence>
<reference evidence="27" key="1">
    <citation type="submission" date="2016-06" db="EMBL/GenBank/DDBJ databases">
        <authorList>
            <person name="Cuomo C."/>
            <person name="Litvintseva A."/>
            <person name="Heitman J."/>
            <person name="Chen Y."/>
            <person name="Sun S."/>
            <person name="Springer D."/>
            <person name="Dromer F."/>
            <person name="Young S."/>
            <person name="Zeng Q."/>
            <person name="Chapman S."/>
            <person name="Gujja S."/>
            <person name="Saif S."/>
            <person name="Birren B."/>
        </authorList>
    </citation>
    <scope>NUCLEOTIDE SEQUENCE</scope>
    <source>
        <strain evidence="27">CBS 7841</strain>
    </source>
</reference>
<evidence type="ECO:0000256" key="9">
    <source>
        <dbReference type="ARBA" id="ARBA00022723"/>
    </source>
</evidence>
<keyword evidence="16" id="KW-0408">Iron</keyword>
<dbReference type="PANTHER" id="PTHR43788:SF8">
    <property type="entry name" value="DNA-BINDING PROTEIN SMUBP-2"/>
    <property type="match status" value="1"/>
</dbReference>
<evidence type="ECO:0000256" key="8">
    <source>
        <dbReference type="ARBA" id="ARBA00022722"/>
    </source>
</evidence>
<keyword evidence="13" id="KW-0378">Hydrolase</keyword>
<evidence type="ECO:0000256" key="10">
    <source>
        <dbReference type="ARBA" id="ARBA00022741"/>
    </source>
</evidence>
<dbReference type="GO" id="GO:0006281">
    <property type="term" value="P:DNA repair"/>
    <property type="evidence" value="ECO:0007669"/>
    <property type="project" value="UniProtKB-KW"/>
</dbReference>
<evidence type="ECO:0000256" key="18">
    <source>
        <dbReference type="ARBA" id="ARBA00023125"/>
    </source>
</evidence>
<evidence type="ECO:0000256" key="22">
    <source>
        <dbReference type="ARBA" id="ARBA00047995"/>
    </source>
</evidence>
<dbReference type="EMBL" id="CP143790">
    <property type="protein sequence ID" value="WVN90241.1"/>
    <property type="molecule type" value="Genomic_DNA"/>
</dbReference>
<evidence type="ECO:0000256" key="21">
    <source>
        <dbReference type="ARBA" id="ARBA00023268"/>
    </source>
</evidence>
<dbReference type="GeneID" id="91089686"/>
<keyword evidence="21" id="KW-0511">Multifunctional enzyme</keyword>
<keyword evidence="11" id="KW-0255">Endonuclease</keyword>
<keyword evidence="12" id="KW-0227">DNA damage</keyword>
<dbReference type="SUPFAM" id="SSF52540">
    <property type="entry name" value="P-loop containing nucleoside triphosphate hydrolases"/>
    <property type="match status" value="1"/>
</dbReference>
<dbReference type="Pfam" id="PF13086">
    <property type="entry name" value="AAA_11"/>
    <property type="match status" value="2"/>
</dbReference>
<dbReference type="InterPro" id="IPR027417">
    <property type="entry name" value="P-loop_NTPase"/>
</dbReference>
<dbReference type="GO" id="GO:0043139">
    <property type="term" value="F:5'-3' DNA helicase activity"/>
    <property type="evidence" value="ECO:0007669"/>
    <property type="project" value="TreeGrafter"/>
</dbReference>
<feature type="compositionally biased region" description="Basic and acidic residues" evidence="23">
    <location>
        <begin position="60"/>
        <end position="70"/>
    </location>
</feature>
<evidence type="ECO:0000256" key="7">
    <source>
        <dbReference type="ARBA" id="ARBA00022705"/>
    </source>
</evidence>
<organism evidence="27 28">
    <name type="scientific">Cryptococcus depauperatus CBS 7841</name>
    <dbReference type="NCBI Taxonomy" id="1295531"/>
    <lineage>
        <taxon>Eukaryota</taxon>
        <taxon>Fungi</taxon>
        <taxon>Dikarya</taxon>
        <taxon>Basidiomycota</taxon>
        <taxon>Agaricomycotina</taxon>
        <taxon>Tremellomycetes</taxon>
        <taxon>Tremellales</taxon>
        <taxon>Cryptococcaceae</taxon>
        <taxon>Cryptococcus</taxon>
    </lineage>
</organism>
<feature type="domain" description="DNA2/NAM7 helicase-like C-terminal" evidence="26">
    <location>
        <begin position="1126"/>
        <end position="1340"/>
    </location>
</feature>
<keyword evidence="15" id="KW-0067">ATP-binding</keyword>
<evidence type="ECO:0000256" key="6">
    <source>
        <dbReference type="ARBA" id="ARBA00022485"/>
    </source>
</evidence>
<reference evidence="27" key="3">
    <citation type="submission" date="2024-01" db="EMBL/GenBank/DDBJ databases">
        <authorList>
            <person name="Coelho M.A."/>
            <person name="David-Palma M."/>
            <person name="Shea T."/>
            <person name="Sun S."/>
            <person name="Cuomo C.A."/>
            <person name="Heitman J."/>
        </authorList>
    </citation>
    <scope>NUCLEOTIDE SEQUENCE</scope>
    <source>
        <strain evidence="27">CBS 7841</strain>
    </source>
</reference>
<keyword evidence="20" id="KW-0539">Nucleus</keyword>
<evidence type="ECO:0000256" key="1">
    <source>
        <dbReference type="ARBA" id="ARBA00001966"/>
    </source>
</evidence>
<evidence type="ECO:0000256" key="19">
    <source>
        <dbReference type="ARBA" id="ARBA00023204"/>
    </source>
</evidence>
<dbReference type="GO" id="GO:0003677">
    <property type="term" value="F:DNA binding"/>
    <property type="evidence" value="ECO:0007669"/>
    <property type="project" value="UniProtKB-KW"/>
</dbReference>
<dbReference type="GO" id="GO:0006260">
    <property type="term" value="P:DNA replication"/>
    <property type="evidence" value="ECO:0007669"/>
    <property type="project" value="UniProtKB-KW"/>
</dbReference>
<sequence length="1416" mass="158834">MPLFGKKKAEPLRGVSNETNFSLKTRPVDEDFCRDAKSSKSLTRPPASIAHPQSANNGNRAEDSHEKPNTQDEQALMDDILSGLDVSVLDCLPLPSKNTCSSQIAYESQMRGKRQRSSSLLTEATRPTQRVKTSAPTMTIADETKPFAELYCTKKHITKVDEPLVKGMGKTSLSNSTVRKFIFSPAHQQASATQDSTTSEIQKASLSVSAGHKAFSLIKKEDQNFQMSNMGQVSEQKQLNIGDEDFFKFNYDLAELDYDEEALIAKALPPKTKRPIIHPALPPKPSRYAPTPWVRCVVDAVINGLHFHDDKVPTNKELKTTSFEGSAIAKTLIVTSINESIQRIIHLKEQWADTPVEKDDIINIISPSLSNKGVSKPIEITFKDPSTYLIHHPDLMLTMTSIANAMPCPRKPILQALIKTPAPPTKPLLYGTLLHSLLQGALLEQDFQADGTFRRLDAELRKEERRLEIWSTGLDMLDIKDEVGVKAGRGFEVFEHKWVHDKPIAAGELHRTARDTPSLLSISGLHEVEEDIWSPKWGLKGKIDASVQAKIIRDPNKSNQEDENVAPLEIKTGRAMGVMAHRAQTMLYTLLMEDRYGVPVPAGLLYYSQLDTILRVEAKQNEIRALIMVRNELVSWLSVRRKVPCSLPDDGMTEVVGTDLVERETKLESNHDTHIVEKMEKAFLPPTIDNPRDCKGCYAVESCMLYRKVIDKVPLEEDDPIAELYKEHMGHMKEKDSEFYKKWDTLLTVEEQDTVKLRSQLWTMTAKEREKNGRCFSNMVVDSYSNDIGKSLSKIHRHSYTFIRASAMSLDGSSKDDQSSLLSGHISRGDPISLSIEPDLLCMWRGFVTELTQTTVTVAVTYLIDTDALLKRTGRDHRVLKAPSDHGKDKVIFRIDKDEMASGVLRMRNNLAQLFYKDGDVERRRLIVHQDPPAFESSWRPLPEEIPTSLNSDQRKAMESVLTARDYTLILGMPGTGKTSTIAEIIRALVNRGKSVLLTSYTHSAVDTILMKLADAEFGRLRLGNIDKVHPDVQHLTLEALESSTSMANLDARLMKPPVVAATCLAIDHPIFFRRKFDYCIVDEASQITLPTCLGPLRMADKFVLVGDHFQLPPIVRHPEARRGGLDVSLFRHLSSAHPAAVVNLSYQYRMNAEIMTISNELVYGGRLKCGNEQVARQGLKLRHKKSCSEIFDRSNCSFPDGECWVQDLLKESAKCVFVDTDGVPALDSKVGDLVQNDVEAKLVYHLSTSLIASGIRQEDLAVITPYRQQVKLLATCFKAIPRVEILTADQSQGRDKDCIIVSLVRSNHHNSIGELLKDWRRINVSFTRAKKKLIIFASARTLGSDPLLKTFLQLVRQHGWEKRLKSGDDRLHFMNELASQVVVKTERKGRKVISGGKGVLKGRGIFTTEIMNEAL</sequence>
<feature type="region of interest" description="Disordered" evidence="23">
    <location>
        <begin position="106"/>
        <end position="135"/>
    </location>
</feature>
<gene>
    <name evidence="27" type="ORF">L203_105477</name>
</gene>
<dbReference type="GO" id="GO:0004519">
    <property type="term" value="F:endonuclease activity"/>
    <property type="evidence" value="ECO:0007669"/>
    <property type="project" value="UniProtKB-KW"/>
</dbReference>
<evidence type="ECO:0000256" key="2">
    <source>
        <dbReference type="ARBA" id="ARBA00004123"/>
    </source>
</evidence>
<feature type="compositionally biased region" description="Basic and acidic residues" evidence="23">
    <location>
        <begin position="26"/>
        <end position="38"/>
    </location>
</feature>